<dbReference type="EMBL" id="CM001291">
    <property type="protein sequence ID" value="EHH58284.1"/>
    <property type="molecule type" value="Genomic_DNA"/>
</dbReference>
<sequence>MAADVEGDVYVLVEYAFEYTGNNGRRVAIPPNELYRRLRRSTEHRWHLR</sequence>
<proteinExistence type="predicted"/>
<gene>
    <name evidence="1" type="ORF">EGM_08095</name>
</gene>
<feature type="non-terminal residue" evidence="1">
    <location>
        <position position="49"/>
    </location>
</feature>
<evidence type="ECO:0000313" key="1">
    <source>
        <dbReference type="EMBL" id="EHH58284.1"/>
    </source>
</evidence>
<dbReference type="Proteomes" id="UP000009130">
    <property type="component" value="Chromosome 16"/>
</dbReference>
<protein>
    <submittedName>
        <fullName evidence="1">Uncharacterized protein</fullName>
    </submittedName>
</protein>
<accession>G7PV85</accession>
<dbReference type="AlphaFoldDB" id="G7PV85"/>
<organism>
    <name type="scientific">Macaca fascicularis</name>
    <name type="common">Crab-eating macaque</name>
    <name type="synonym">Cynomolgus monkey</name>
    <dbReference type="NCBI Taxonomy" id="9541"/>
    <lineage>
        <taxon>Eukaryota</taxon>
        <taxon>Metazoa</taxon>
        <taxon>Chordata</taxon>
        <taxon>Craniata</taxon>
        <taxon>Vertebrata</taxon>
        <taxon>Euteleostomi</taxon>
        <taxon>Mammalia</taxon>
        <taxon>Eutheria</taxon>
        <taxon>Euarchontoglires</taxon>
        <taxon>Primates</taxon>
        <taxon>Haplorrhini</taxon>
        <taxon>Catarrhini</taxon>
        <taxon>Cercopithecidae</taxon>
        <taxon>Cercopithecinae</taxon>
        <taxon>Macaca</taxon>
    </lineage>
</organism>
<reference evidence="1" key="1">
    <citation type="journal article" date="2011" name="Nat. Biotechnol.">
        <title>Genome sequencing and comparison of two nonhuman primate animal models, the cynomolgus and Chinese rhesus macaques.</title>
        <authorList>
            <person name="Yan G."/>
            <person name="Zhang G."/>
            <person name="Fang X."/>
            <person name="Zhang Y."/>
            <person name="Li C."/>
            <person name="Ling F."/>
            <person name="Cooper D.N."/>
            <person name="Li Q."/>
            <person name="Li Y."/>
            <person name="van Gool A.J."/>
            <person name="Du H."/>
            <person name="Chen J."/>
            <person name="Chen R."/>
            <person name="Zhang P."/>
            <person name="Huang Z."/>
            <person name="Thompson J.R."/>
            <person name="Meng Y."/>
            <person name="Bai Y."/>
            <person name="Wang J."/>
            <person name="Zhuo M."/>
            <person name="Wang T."/>
            <person name="Huang Y."/>
            <person name="Wei L."/>
            <person name="Li J."/>
            <person name="Wang Z."/>
            <person name="Hu H."/>
            <person name="Yang P."/>
            <person name="Le L."/>
            <person name="Stenson P.D."/>
            <person name="Li B."/>
            <person name="Liu X."/>
            <person name="Ball E.V."/>
            <person name="An N."/>
            <person name="Huang Q."/>
            <person name="Zhang Y."/>
            <person name="Fan W."/>
            <person name="Zhang X."/>
            <person name="Li Y."/>
            <person name="Wang W."/>
            <person name="Katze M.G."/>
            <person name="Su B."/>
            <person name="Nielsen R."/>
            <person name="Yang H."/>
            <person name="Wang J."/>
            <person name="Wang X."/>
            <person name="Wang J."/>
        </authorList>
    </citation>
    <scope>NUCLEOTIDE SEQUENCE [LARGE SCALE GENOMIC DNA]</scope>
    <source>
        <strain evidence="1">CE-4</strain>
    </source>
</reference>
<name>G7PV85_MACFA</name>